<dbReference type="InterPro" id="IPR055140">
    <property type="entry name" value="Thiolase_C_2"/>
</dbReference>
<dbReference type="InterPro" id="IPR002155">
    <property type="entry name" value="Thiolase"/>
</dbReference>
<gene>
    <name evidence="3" type="ORF">NK718_19355</name>
</gene>
<organism evidence="3 4">
    <name type="scientific">Alsobacter ponti</name>
    <dbReference type="NCBI Taxonomy" id="2962936"/>
    <lineage>
        <taxon>Bacteria</taxon>
        <taxon>Pseudomonadati</taxon>
        <taxon>Pseudomonadota</taxon>
        <taxon>Alphaproteobacteria</taxon>
        <taxon>Hyphomicrobiales</taxon>
        <taxon>Alsobacteraceae</taxon>
        <taxon>Alsobacter</taxon>
    </lineage>
</organism>
<comment type="caution">
    <text evidence="3">The sequence shown here is derived from an EMBL/GenBank/DDBJ whole genome shotgun (WGS) entry which is preliminary data.</text>
</comment>
<accession>A0ABT1LGY0</accession>
<dbReference type="InterPro" id="IPR016039">
    <property type="entry name" value="Thiolase-like"/>
</dbReference>
<dbReference type="RefSeq" id="WP_254745698.1">
    <property type="nucleotide sequence ID" value="NZ_JANCLU010000025.1"/>
</dbReference>
<reference evidence="3 4" key="1">
    <citation type="submission" date="2022-07" db="EMBL/GenBank/DDBJ databases">
        <authorList>
            <person name="Li W.-J."/>
            <person name="Deng Q.-Q."/>
        </authorList>
    </citation>
    <scope>NUCLEOTIDE SEQUENCE [LARGE SCALE GENOMIC DNA]</scope>
    <source>
        <strain evidence="3 4">SYSU M60028</strain>
    </source>
</reference>
<dbReference type="CDD" id="cd00829">
    <property type="entry name" value="SCP-x_thiolase"/>
    <property type="match status" value="1"/>
</dbReference>
<evidence type="ECO:0000313" key="3">
    <source>
        <dbReference type="EMBL" id="MCP8940689.1"/>
    </source>
</evidence>
<evidence type="ECO:0000259" key="1">
    <source>
        <dbReference type="Pfam" id="PF00108"/>
    </source>
</evidence>
<feature type="domain" description="Thiolase C-terminal" evidence="2">
    <location>
        <begin position="251"/>
        <end position="386"/>
    </location>
</feature>
<dbReference type="InterPro" id="IPR020616">
    <property type="entry name" value="Thiolase_N"/>
</dbReference>
<dbReference type="NCBIfam" id="NF005704">
    <property type="entry name" value="PRK07516.1"/>
    <property type="match status" value="1"/>
</dbReference>
<sequence length="388" mass="41094">MTACIVGWAHTPFGKQDAESVESLVVRVTNEALENAGLEASEVDEIVLGHFNAGFSAQDFTASLVLQADPALRFKPATRVENACATGSAAVHQGLKSIAAKAARTVLVVGVEQMTTTPGPEIGRNLLKASYLPEDGDTPGGFAGVFGRIAGGYFQRHGDQSDALAMIAAKNHRNGVANPYAQMRKDLGYEFCRRESDKNPFVAGPLKRTDCSLVSDGAAAIVLADMETATRHERAIAFRAAAHVQDFLPMSKRDILKFEGCAEAWRRALMQAGVTLEHLSFVETHDCFTIAELIEYEAMGLTPEGQGAVAIREGWTQKDGKLPVNPSGGLKAKGHPIGATGVSMHALTAMQLAGEAGDMQIPAATLGGIFNMGGAAVANYVSILERVK</sequence>
<dbReference type="PANTHER" id="PTHR42870:SF1">
    <property type="entry name" value="NON-SPECIFIC LIPID-TRANSFER PROTEIN-LIKE 2"/>
    <property type="match status" value="1"/>
</dbReference>
<keyword evidence="4" id="KW-1185">Reference proteome</keyword>
<dbReference type="Pfam" id="PF22691">
    <property type="entry name" value="Thiolase_C_1"/>
    <property type="match status" value="1"/>
</dbReference>
<dbReference type="Pfam" id="PF00108">
    <property type="entry name" value="Thiolase_N"/>
    <property type="match status" value="1"/>
</dbReference>
<evidence type="ECO:0000313" key="4">
    <source>
        <dbReference type="Proteomes" id="UP001205890"/>
    </source>
</evidence>
<evidence type="ECO:0000259" key="2">
    <source>
        <dbReference type="Pfam" id="PF22691"/>
    </source>
</evidence>
<name>A0ABT1LGY0_9HYPH</name>
<dbReference type="Proteomes" id="UP001205890">
    <property type="component" value="Unassembled WGS sequence"/>
</dbReference>
<protein>
    <submittedName>
        <fullName evidence="3">Acetyl-CoA acetyltransferase</fullName>
    </submittedName>
</protein>
<proteinExistence type="predicted"/>
<dbReference type="PANTHER" id="PTHR42870">
    <property type="entry name" value="ACETYL-COA C-ACETYLTRANSFERASE"/>
    <property type="match status" value="1"/>
</dbReference>
<dbReference type="SUPFAM" id="SSF53901">
    <property type="entry name" value="Thiolase-like"/>
    <property type="match status" value="1"/>
</dbReference>
<dbReference type="EMBL" id="JANCLU010000025">
    <property type="protein sequence ID" value="MCP8940689.1"/>
    <property type="molecule type" value="Genomic_DNA"/>
</dbReference>
<dbReference type="Gene3D" id="3.40.47.10">
    <property type="match status" value="1"/>
</dbReference>
<feature type="domain" description="Thiolase N-terminal" evidence="1">
    <location>
        <begin position="4"/>
        <end position="225"/>
    </location>
</feature>
<dbReference type="PIRSF" id="PIRSF000429">
    <property type="entry name" value="Ac-CoA_Ac_transf"/>
    <property type="match status" value="1"/>
</dbReference>